<proteinExistence type="predicted"/>
<keyword evidence="1" id="KW-0732">Signal</keyword>
<evidence type="ECO:0000313" key="3">
    <source>
        <dbReference type="Proteomes" id="UP001589834"/>
    </source>
</evidence>
<keyword evidence="3" id="KW-1185">Reference proteome</keyword>
<evidence type="ECO:0000256" key="1">
    <source>
        <dbReference type="SAM" id="SignalP"/>
    </source>
</evidence>
<evidence type="ECO:0008006" key="4">
    <source>
        <dbReference type="Google" id="ProtNLM"/>
    </source>
</evidence>
<sequence length="171" mass="18833">MSARAARVVLAAVAALALSACALFADPSRIAPGTPEAQVLATLGRPTAQYPAAAGQPARLQYSYQPSGQRVFNLDLDAQGRVTQVEQALDEGRFARRIQTDRWMRADVLREYGAPARIEAVHNFKGQIWVWRYAMGPVWRLLYIDIDPEGVVRGWSLGDENVADQIEPGSR</sequence>
<feature type="signal peptide" evidence="1">
    <location>
        <begin position="1"/>
        <end position="25"/>
    </location>
</feature>
<name>A0ABV6PQQ3_9BURK</name>
<feature type="chain" id="PRO_5045219044" description="Lipoprotein transmembrane" evidence="1">
    <location>
        <begin position="26"/>
        <end position="171"/>
    </location>
</feature>
<reference evidence="2 3" key="1">
    <citation type="submission" date="2024-09" db="EMBL/GenBank/DDBJ databases">
        <authorList>
            <person name="Sun Q."/>
            <person name="Mori K."/>
        </authorList>
    </citation>
    <scope>NUCLEOTIDE SEQUENCE [LARGE SCALE GENOMIC DNA]</scope>
    <source>
        <strain evidence="2 3">NCAIM B.02336</strain>
    </source>
</reference>
<dbReference type="EMBL" id="JBHLTN010000011">
    <property type="protein sequence ID" value="MFC0592160.1"/>
    <property type="molecule type" value="Genomic_DNA"/>
</dbReference>
<dbReference type="PROSITE" id="PS51257">
    <property type="entry name" value="PROKAR_LIPOPROTEIN"/>
    <property type="match status" value="1"/>
</dbReference>
<dbReference type="RefSeq" id="WP_377481140.1">
    <property type="nucleotide sequence ID" value="NZ_JBHLTN010000011.1"/>
</dbReference>
<organism evidence="2 3">
    <name type="scientific">Ottowia pentelensis</name>
    <dbReference type="NCBI Taxonomy" id="511108"/>
    <lineage>
        <taxon>Bacteria</taxon>
        <taxon>Pseudomonadati</taxon>
        <taxon>Pseudomonadota</taxon>
        <taxon>Betaproteobacteria</taxon>
        <taxon>Burkholderiales</taxon>
        <taxon>Comamonadaceae</taxon>
        <taxon>Ottowia</taxon>
    </lineage>
</organism>
<dbReference type="Proteomes" id="UP001589834">
    <property type="component" value="Unassembled WGS sequence"/>
</dbReference>
<accession>A0ABV6PQQ3</accession>
<gene>
    <name evidence="2" type="ORF">ACFFGG_06280</name>
</gene>
<protein>
    <recommendedName>
        <fullName evidence="4">Lipoprotein transmembrane</fullName>
    </recommendedName>
</protein>
<comment type="caution">
    <text evidence="2">The sequence shown here is derived from an EMBL/GenBank/DDBJ whole genome shotgun (WGS) entry which is preliminary data.</text>
</comment>
<evidence type="ECO:0000313" key="2">
    <source>
        <dbReference type="EMBL" id="MFC0592160.1"/>
    </source>
</evidence>